<organism evidence="1 2">
    <name type="scientific">Gallaecimonas xiamenensis 3-C-1</name>
    <dbReference type="NCBI Taxonomy" id="745411"/>
    <lineage>
        <taxon>Bacteria</taxon>
        <taxon>Pseudomonadati</taxon>
        <taxon>Pseudomonadota</taxon>
        <taxon>Gammaproteobacteria</taxon>
        <taxon>Enterobacterales</taxon>
        <taxon>Gallaecimonadaceae</taxon>
        <taxon>Gallaecimonas</taxon>
    </lineage>
</organism>
<evidence type="ECO:0000313" key="1">
    <source>
        <dbReference type="EMBL" id="EKE75901.1"/>
    </source>
</evidence>
<evidence type="ECO:0008006" key="3">
    <source>
        <dbReference type="Google" id="ProtNLM"/>
    </source>
</evidence>
<dbReference type="InterPro" id="IPR019587">
    <property type="entry name" value="Polyketide_cyclase/dehydratase"/>
</dbReference>
<evidence type="ECO:0000313" key="2">
    <source>
        <dbReference type="Proteomes" id="UP000006755"/>
    </source>
</evidence>
<sequence length="183" mass="20549">MVWLKRLVTALVLLVVLFLVVGLFLPRDVQVERSLHMDASPRQVFAVVSDFHQFNDWSPWYGLDPAARYDIAGEPGQSGHSLSWQSNKAEVGNGTMRLLEANAPGYVAMKLDFGNQEEADSYFRIKAEGSGSQVTWGFRTNFGNDVLGRYFGLLMDKILGDQYQQGLMKLKEKVEKSEPDDNG</sequence>
<dbReference type="AlphaFoldDB" id="K2IZE0"/>
<accession>K2IZE0</accession>
<dbReference type="eggNOG" id="COG3832">
    <property type="taxonomic scope" value="Bacteria"/>
</dbReference>
<comment type="caution">
    <text evidence="1">The sequence shown here is derived from an EMBL/GenBank/DDBJ whole genome shotgun (WGS) entry which is preliminary data.</text>
</comment>
<proteinExistence type="predicted"/>
<dbReference type="InterPro" id="IPR023393">
    <property type="entry name" value="START-like_dom_sf"/>
</dbReference>
<reference evidence="1 2" key="1">
    <citation type="journal article" date="2012" name="J. Bacteriol.">
        <title>Genome Sequence of Gallaecimonas xiamenensis Type Strain 3-C-1.</title>
        <authorList>
            <person name="Lai Q."/>
            <person name="Wang L."/>
            <person name="Wang W."/>
            <person name="Shao Z."/>
        </authorList>
    </citation>
    <scope>NUCLEOTIDE SEQUENCE [LARGE SCALE GENOMIC DNA]</scope>
    <source>
        <strain evidence="1 2">3-C-1</strain>
    </source>
</reference>
<dbReference type="CDD" id="cd07818">
    <property type="entry name" value="SRPBCC_1"/>
    <property type="match status" value="1"/>
</dbReference>
<dbReference type="STRING" id="745411.B3C1_05562"/>
<dbReference type="Proteomes" id="UP000006755">
    <property type="component" value="Unassembled WGS sequence"/>
</dbReference>
<name>K2IZE0_9GAMM</name>
<protein>
    <recommendedName>
        <fullName evidence="3">Polyketide cyclase/dehydrase</fullName>
    </recommendedName>
</protein>
<dbReference type="SUPFAM" id="SSF55961">
    <property type="entry name" value="Bet v1-like"/>
    <property type="match status" value="1"/>
</dbReference>
<gene>
    <name evidence="1" type="ORF">B3C1_05562</name>
</gene>
<dbReference type="Gene3D" id="3.30.530.20">
    <property type="match status" value="1"/>
</dbReference>
<dbReference type="RefSeq" id="WP_008483477.1">
    <property type="nucleotide sequence ID" value="NZ_AMRI01000006.1"/>
</dbReference>
<dbReference type="Pfam" id="PF10604">
    <property type="entry name" value="Polyketide_cyc2"/>
    <property type="match status" value="1"/>
</dbReference>
<dbReference type="OrthoDB" id="9807923at2"/>
<dbReference type="EMBL" id="AMRI01000006">
    <property type="protein sequence ID" value="EKE75901.1"/>
    <property type="molecule type" value="Genomic_DNA"/>
</dbReference>
<keyword evidence="2" id="KW-1185">Reference proteome</keyword>